<dbReference type="CDD" id="cd03814">
    <property type="entry name" value="GT4-like"/>
    <property type="match status" value="1"/>
</dbReference>
<evidence type="ECO:0000313" key="2">
    <source>
        <dbReference type="EMBL" id="QPC41497.1"/>
    </source>
</evidence>
<reference evidence="2 3" key="1">
    <citation type="submission" date="2020-06" db="EMBL/GenBank/DDBJ databases">
        <title>Genome sequence of 2 isolates from Red Sea Mangroves.</title>
        <authorList>
            <person name="Sefrji F."/>
            <person name="Michoud G."/>
            <person name="Merlino G."/>
            <person name="Daffonchio D."/>
        </authorList>
    </citation>
    <scope>NUCLEOTIDE SEQUENCE [LARGE SCALE GENOMIC DNA]</scope>
    <source>
        <strain evidence="2 3">R1DC25</strain>
    </source>
</reference>
<dbReference type="SUPFAM" id="SSF53756">
    <property type="entry name" value="UDP-Glycosyltransferase/glycogen phosphorylase"/>
    <property type="match status" value="1"/>
</dbReference>
<dbReference type="RefSeq" id="WP_213162715.1">
    <property type="nucleotide sequence ID" value="NZ_CP058214.1"/>
</dbReference>
<dbReference type="EMBL" id="CP058214">
    <property type="protein sequence ID" value="QPC41497.1"/>
    <property type="molecule type" value="Genomic_DNA"/>
</dbReference>
<dbReference type="InterPro" id="IPR050194">
    <property type="entry name" value="Glycosyltransferase_grp1"/>
</dbReference>
<sequence>MRILIATDAWFPQINGVVRTLSTTVEMLRRAGHEVHLLTPEGRRTVPLPTYREIRLSLVTAAGIARTVEAVRPEAIHIATEGSIGLALRHVCLRRGLPFTTGYHTRFPEYLSARIPLPGIERGAYAFLRWFHGPSRAVMVPTRSMADVLEDHGFGNVRVWTRGVDHELFRPDRRMALEGKRPIALYAGRVAVEKGLDAFLALPFEGTKYVVGDGPALEGLKARYPDARYTGYRMGEELAATMAGADVFVFPSRTDTFGLVMLEALASGVPVAAYPVPGPRDVVVDGRVGGLDEDLGEAVRRALACDRAACRDYALGFTWEKTAELFARYLAPFEWPG</sequence>
<dbReference type="PANTHER" id="PTHR45947">
    <property type="entry name" value="SULFOQUINOVOSYL TRANSFERASE SQD2"/>
    <property type="match status" value="1"/>
</dbReference>
<dbReference type="GO" id="GO:0016757">
    <property type="term" value="F:glycosyltransferase activity"/>
    <property type="evidence" value="ECO:0007669"/>
    <property type="project" value="TreeGrafter"/>
</dbReference>
<dbReference type="KEGG" id="kmn:HW532_01365"/>
<evidence type="ECO:0000259" key="1">
    <source>
        <dbReference type="Pfam" id="PF13439"/>
    </source>
</evidence>
<evidence type="ECO:0000313" key="3">
    <source>
        <dbReference type="Proteomes" id="UP000593594"/>
    </source>
</evidence>
<dbReference type="InterPro" id="IPR028098">
    <property type="entry name" value="Glyco_trans_4-like_N"/>
</dbReference>
<protein>
    <submittedName>
        <fullName evidence="2">Glycosyltransferase family 1 protein</fullName>
    </submittedName>
</protein>
<dbReference type="PANTHER" id="PTHR45947:SF3">
    <property type="entry name" value="SULFOQUINOVOSYL TRANSFERASE SQD2"/>
    <property type="match status" value="1"/>
</dbReference>
<dbReference type="Proteomes" id="UP000593594">
    <property type="component" value="Chromosome"/>
</dbReference>
<gene>
    <name evidence="2" type="ORF">HW532_01365</name>
</gene>
<proteinExistence type="predicted"/>
<dbReference type="AlphaFoldDB" id="A0A7S8C1D3"/>
<dbReference type="Pfam" id="PF13439">
    <property type="entry name" value="Glyco_transf_4"/>
    <property type="match status" value="1"/>
</dbReference>
<organism evidence="2 3">
    <name type="scientific">Kaustia mangrovi</name>
    <dbReference type="NCBI Taxonomy" id="2593653"/>
    <lineage>
        <taxon>Bacteria</taxon>
        <taxon>Pseudomonadati</taxon>
        <taxon>Pseudomonadota</taxon>
        <taxon>Alphaproteobacteria</taxon>
        <taxon>Hyphomicrobiales</taxon>
        <taxon>Parvibaculaceae</taxon>
        <taxon>Kaustia</taxon>
    </lineage>
</organism>
<name>A0A7S8C1D3_9HYPH</name>
<dbReference type="Pfam" id="PF13692">
    <property type="entry name" value="Glyco_trans_1_4"/>
    <property type="match status" value="1"/>
</dbReference>
<keyword evidence="3" id="KW-1185">Reference proteome</keyword>
<feature type="domain" description="Glycosyltransferase subfamily 4-like N-terminal" evidence="1">
    <location>
        <begin position="14"/>
        <end position="167"/>
    </location>
</feature>
<accession>A0A7S8C1D3</accession>
<dbReference type="Gene3D" id="3.40.50.2000">
    <property type="entry name" value="Glycogen Phosphorylase B"/>
    <property type="match status" value="2"/>
</dbReference>
<keyword evidence="2" id="KW-0808">Transferase</keyword>